<feature type="region of interest" description="Disordered" evidence="1">
    <location>
        <begin position="1"/>
        <end position="67"/>
    </location>
</feature>
<reference evidence="2 3" key="1">
    <citation type="submission" date="2018-08" db="EMBL/GenBank/DDBJ databases">
        <title>Genomic investigation of the strawberry pathogen Phytophthora fragariae indicates pathogenicity is determined by transcriptional variation in three key races.</title>
        <authorList>
            <person name="Adams T.M."/>
            <person name="Armitage A.D."/>
            <person name="Sobczyk M.K."/>
            <person name="Bates H.J."/>
            <person name="Dunwell J.M."/>
            <person name="Nellist C.F."/>
            <person name="Harrison R.J."/>
        </authorList>
    </citation>
    <scope>NUCLEOTIDE SEQUENCE [LARGE SCALE GENOMIC DNA]</scope>
    <source>
        <strain evidence="2 3">NOV-71</strain>
    </source>
</reference>
<dbReference type="AlphaFoldDB" id="A0A6A3S2B7"/>
<evidence type="ECO:0000313" key="3">
    <source>
        <dbReference type="Proteomes" id="UP000441208"/>
    </source>
</evidence>
<accession>A0A6A3S2B7</accession>
<dbReference type="Proteomes" id="UP000441208">
    <property type="component" value="Unassembled WGS sequence"/>
</dbReference>
<proteinExistence type="predicted"/>
<dbReference type="EMBL" id="QXFZ01000704">
    <property type="protein sequence ID" value="KAE9107480.1"/>
    <property type="molecule type" value="Genomic_DNA"/>
</dbReference>
<feature type="compositionally biased region" description="Polar residues" evidence="1">
    <location>
        <begin position="1"/>
        <end position="11"/>
    </location>
</feature>
<gene>
    <name evidence="2" type="ORF">PF007_g13019</name>
</gene>
<name>A0A6A3S2B7_9STRA</name>
<feature type="compositionally biased region" description="Basic and acidic residues" evidence="1">
    <location>
        <begin position="57"/>
        <end position="67"/>
    </location>
</feature>
<sequence length="201" mass="22239">MVVGTTTSVKQSVKDKTNEPGGAGALHQHHSELEGQGEDQEESKAEASTPSEQIGSSHHDDKSGKHAAGEHVSHESCKNCGSLADKCSCKRCECQVCSSKTEEGKPPAIEPPIKSATSATVLCGVSVHEVWLPDLRSKSICFAADALLRWQRGQEACNRRELSCVRLSCWQLSLYRLRMPRVQVRMRTEDNERRVEYYSIK</sequence>
<organism evidence="2 3">
    <name type="scientific">Phytophthora fragariae</name>
    <dbReference type="NCBI Taxonomy" id="53985"/>
    <lineage>
        <taxon>Eukaryota</taxon>
        <taxon>Sar</taxon>
        <taxon>Stramenopiles</taxon>
        <taxon>Oomycota</taxon>
        <taxon>Peronosporomycetes</taxon>
        <taxon>Peronosporales</taxon>
        <taxon>Peronosporaceae</taxon>
        <taxon>Phytophthora</taxon>
    </lineage>
</organism>
<evidence type="ECO:0000256" key="1">
    <source>
        <dbReference type="SAM" id="MobiDB-lite"/>
    </source>
</evidence>
<feature type="compositionally biased region" description="Polar residues" evidence="1">
    <location>
        <begin position="46"/>
        <end position="56"/>
    </location>
</feature>
<evidence type="ECO:0000313" key="2">
    <source>
        <dbReference type="EMBL" id="KAE9107480.1"/>
    </source>
</evidence>
<comment type="caution">
    <text evidence="2">The sequence shown here is derived from an EMBL/GenBank/DDBJ whole genome shotgun (WGS) entry which is preliminary data.</text>
</comment>
<protein>
    <submittedName>
        <fullName evidence="2">Uncharacterized protein</fullName>
    </submittedName>
</protein>